<dbReference type="EMBL" id="CM001222">
    <property type="protein sequence ID" value="KEH24906.1"/>
    <property type="molecule type" value="Genomic_DNA"/>
</dbReference>
<organism evidence="1 3">
    <name type="scientific">Medicago truncatula</name>
    <name type="common">Barrel medic</name>
    <name type="synonym">Medicago tribuloides</name>
    <dbReference type="NCBI Taxonomy" id="3880"/>
    <lineage>
        <taxon>Eukaryota</taxon>
        <taxon>Viridiplantae</taxon>
        <taxon>Streptophyta</taxon>
        <taxon>Embryophyta</taxon>
        <taxon>Tracheophyta</taxon>
        <taxon>Spermatophyta</taxon>
        <taxon>Magnoliopsida</taxon>
        <taxon>eudicotyledons</taxon>
        <taxon>Gunneridae</taxon>
        <taxon>Pentapetalae</taxon>
        <taxon>rosids</taxon>
        <taxon>fabids</taxon>
        <taxon>Fabales</taxon>
        <taxon>Fabaceae</taxon>
        <taxon>Papilionoideae</taxon>
        <taxon>50 kb inversion clade</taxon>
        <taxon>NPAAA clade</taxon>
        <taxon>Hologalegina</taxon>
        <taxon>IRL clade</taxon>
        <taxon>Trifolieae</taxon>
        <taxon>Medicago</taxon>
    </lineage>
</organism>
<evidence type="ECO:0000313" key="1">
    <source>
        <dbReference type="EMBL" id="KEH24906.1"/>
    </source>
</evidence>
<dbReference type="Proteomes" id="UP000002051">
    <property type="component" value="Chromosome 6"/>
</dbReference>
<proteinExistence type="predicted"/>
<keyword evidence="3" id="KW-1185">Reference proteome</keyword>
<evidence type="ECO:0000313" key="3">
    <source>
        <dbReference type="Proteomes" id="UP000002051"/>
    </source>
</evidence>
<reference evidence="1 3" key="1">
    <citation type="journal article" date="2011" name="Nature">
        <title>The Medicago genome provides insight into the evolution of rhizobial symbioses.</title>
        <authorList>
            <person name="Young N.D."/>
            <person name="Debelle F."/>
            <person name="Oldroyd G.E."/>
            <person name="Geurts R."/>
            <person name="Cannon S.B."/>
            <person name="Udvardi M.K."/>
            <person name="Benedito V.A."/>
            <person name="Mayer K.F."/>
            <person name="Gouzy J."/>
            <person name="Schoof H."/>
            <person name="Van de Peer Y."/>
            <person name="Proost S."/>
            <person name="Cook D.R."/>
            <person name="Meyers B.C."/>
            <person name="Spannagl M."/>
            <person name="Cheung F."/>
            <person name="De Mita S."/>
            <person name="Krishnakumar V."/>
            <person name="Gundlach H."/>
            <person name="Zhou S."/>
            <person name="Mudge J."/>
            <person name="Bharti A.K."/>
            <person name="Murray J.D."/>
            <person name="Naoumkina M.A."/>
            <person name="Rosen B."/>
            <person name="Silverstein K.A."/>
            <person name="Tang H."/>
            <person name="Rombauts S."/>
            <person name="Zhao P.X."/>
            <person name="Zhou P."/>
            <person name="Barbe V."/>
            <person name="Bardou P."/>
            <person name="Bechner M."/>
            <person name="Bellec A."/>
            <person name="Berger A."/>
            <person name="Berges H."/>
            <person name="Bidwell S."/>
            <person name="Bisseling T."/>
            <person name="Choisne N."/>
            <person name="Couloux A."/>
            <person name="Denny R."/>
            <person name="Deshpande S."/>
            <person name="Dai X."/>
            <person name="Doyle J.J."/>
            <person name="Dudez A.M."/>
            <person name="Farmer A.D."/>
            <person name="Fouteau S."/>
            <person name="Franken C."/>
            <person name="Gibelin C."/>
            <person name="Gish J."/>
            <person name="Goldstein S."/>
            <person name="Gonzalez A.J."/>
            <person name="Green P.J."/>
            <person name="Hallab A."/>
            <person name="Hartog M."/>
            <person name="Hua A."/>
            <person name="Humphray S.J."/>
            <person name="Jeong D.H."/>
            <person name="Jing Y."/>
            <person name="Jocker A."/>
            <person name="Kenton S.M."/>
            <person name="Kim D.J."/>
            <person name="Klee K."/>
            <person name="Lai H."/>
            <person name="Lang C."/>
            <person name="Lin S."/>
            <person name="Macmil S.L."/>
            <person name="Magdelenat G."/>
            <person name="Matthews L."/>
            <person name="McCorrison J."/>
            <person name="Monaghan E.L."/>
            <person name="Mun J.H."/>
            <person name="Najar F.Z."/>
            <person name="Nicholson C."/>
            <person name="Noirot C."/>
            <person name="O'Bleness M."/>
            <person name="Paule C.R."/>
            <person name="Poulain J."/>
            <person name="Prion F."/>
            <person name="Qin B."/>
            <person name="Qu C."/>
            <person name="Retzel E.F."/>
            <person name="Riddle C."/>
            <person name="Sallet E."/>
            <person name="Samain S."/>
            <person name="Samson N."/>
            <person name="Sanders I."/>
            <person name="Saurat O."/>
            <person name="Scarpelli C."/>
            <person name="Schiex T."/>
            <person name="Segurens B."/>
            <person name="Severin A.J."/>
            <person name="Sherrier D.J."/>
            <person name="Shi R."/>
            <person name="Sims S."/>
            <person name="Singer S.R."/>
            <person name="Sinharoy S."/>
            <person name="Sterck L."/>
            <person name="Viollet A."/>
            <person name="Wang B.B."/>
            <person name="Wang K."/>
            <person name="Wang M."/>
            <person name="Wang X."/>
            <person name="Warfsmann J."/>
            <person name="Weissenbach J."/>
            <person name="White D.D."/>
            <person name="White J.D."/>
            <person name="Wiley G.B."/>
            <person name="Wincker P."/>
            <person name="Xing Y."/>
            <person name="Yang L."/>
            <person name="Yao Z."/>
            <person name="Ying F."/>
            <person name="Zhai J."/>
            <person name="Zhou L."/>
            <person name="Zuber A."/>
            <person name="Denarie J."/>
            <person name="Dixon R.A."/>
            <person name="May G.D."/>
            <person name="Schwartz D.C."/>
            <person name="Rogers J."/>
            <person name="Quetier F."/>
            <person name="Town C.D."/>
            <person name="Roe B.A."/>
        </authorList>
    </citation>
    <scope>NUCLEOTIDE SEQUENCE [LARGE SCALE GENOMIC DNA]</scope>
    <source>
        <strain evidence="1">A17</strain>
        <strain evidence="2 3">cv. Jemalong A17</strain>
    </source>
</reference>
<name>A0A072U6D4_MEDTR</name>
<dbReference type="AlphaFoldDB" id="A0A072U6D4"/>
<dbReference type="EnsemblPlants" id="KEH24906">
    <property type="protein sequence ID" value="KEH24906"/>
    <property type="gene ID" value="MTR_6g007817"/>
</dbReference>
<reference evidence="2" key="3">
    <citation type="submission" date="2015-04" db="UniProtKB">
        <authorList>
            <consortium name="EnsemblPlants"/>
        </authorList>
    </citation>
    <scope>IDENTIFICATION</scope>
    <source>
        <strain evidence="2">cv. Jemalong A17</strain>
    </source>
</reference>
<gene>
    <name evidence="1" type="ordered locus">MTR_6g007817</name>
</gene>
<reference evidence="1 3" key="2">
    <citation type="journal article" date="2014" name="BMC Genomics">
        <title>An improved genome release (version Mt4.0) for the model legume Medicago truncatula.</title>
        <authorList>
            <person name="Tang H."/>
            <person name="Krishnakumar V."/>
            <person name="Bidwell S."/>
            <person name="Rosen B."/>
            <person name="Chan A."/>
            <person name="Zhou S."/>
            <person name="Gentzbittel L."/>
            <person name="Childs K.L."/>
            <person name="Yandell M."/>
            <person name="Gundlach H."/>
            <person name="Mayer K.F."/>
            <person name="Schwartz D.C."/>
            <person name="Town C.D."/>
        </authorList>
    </citation>
    <scope>GENOME REANNOTATION</scope>
    <source>
        <strain evidence="1">A17</strain>
        <strain evidence="2 3">cv. Jemalong A17</strain>
    </source>
</reference>
<dbReference type="HOGENOM" id="CLU_1527447_0_0_1"/>
<protein>
    <submittedName>
        <fullName evidence="1 2">Uncharacterized protein</fullName>
    </submittedName>
</protein>
<accession>A0A072U6D4</accession>
<sequence length="176" mass="20823">MKPGYYKTEMYSYRIRIGYRYSTDTRGYVQPLIHSTKTHNLENIHSTKPNGGSWGFNWRRELFVWEQNLLRELLEGYVMSLEDDFWGWKLEEDRTFSVKSLYSKLDRREIGEEIRPEGERRVFRQIWKSGVPTKVFCCLEMTVAVFSSRSAAGRCSARSRQHRFFCCLGAFCLSLA</sequence>
<evidence type="ECO:0000313" key="2">
    <source>
        <dbReference type="EnsemblPlants" id="KEH24906"/>
    </source>
</evidence>